<dbReference type="PRINTS" id="PR00452">
    <property type="entry name" value="SH3DOMAIN"/>
</dbReference>
<reference evidence="6 7" key="3">
    <citation type="journal article" date="2015" name="Genome Announc.">
        <title>Draft Genome Sequence of the Archiascomycetous Yeast Saitoella complicata.</title>
        <authorList>
            <person name="Yamauchi K."/>
            <person name="Kondo S."/>
            <person name="Hamamoto M."/>
            <person name="Takahashi Y."/>
            <person name="Ogura Y."/>
            <person name="Hayashi T."/>
            <person name="Nishida H."/>
        </authorList>
    </citation>
    <scope>NUCLEOTIDE SEQUENCE [LARGE SCALE GENOMIC DNA]</scope>
    <source>
        <strain evidence="6 7">NRRL Y-17804</strain>
    </source>
</reference>
<dbReference type="GO" id="GO:0031097">
    <property type="term" value="C:medial cortex"/>
    <property type="evidence" value="ECO:0007669"/>
    <property type="project" value="TreeGrafter"/>
</dbReference>
<evidence type="ECO:0000313" key="7">
    <source>
        <dbReference type="Proteomes" id="UP000033140"/>
    </source>
</evidence>
<keyword evidence="7" id="KW-1185">Reference proteome</keyword>
<dbReference type="PROSITE" id="PS51021">
    <property type="entry name" value="BAR"/>
    <property type="match status" value="1"/>
</dbReference>
<dbReference type="GO" id="GO:0008289">
    <property type="term" value="F:lipid binding"/>
    <property type="evidence" value="ECO:0007669"/>
    <property type="project" value="TreeGrafter"/>
</dbReference>
<feature type="domain" description="BAR" evidence="5">
    <location>
        <begin position="13"/>
        <end position="242"/>
    </location>
</feature>
<dbReference type="InterPro" id="IPR046982">
    <property type="entry name" value="BIN3/RVS161-like"/>
</dbReference>
<dbReference type="InterPro" id="IPR027267">
    <property type="entry name" value="AH/BAR_dom_sf"/>
</dbReference>
<keyword evidence="1 2" id="KW-0728">SH3 domain</keyword>
<gene>
    <name evidence="6" type="ORF">G7K_5675-t1</name>
</gene>
<proteinExistence type="predicted"/>
<feature type="domain" description="SH3" evidence="4">
    <location>
        <begin position="436"/>
        <end position="497"/>
    </location>
</feature>
<dbReference type="GO" id="GO:0006897">
    <property type="term" value="P:endocytosis"/>
    <property type="evidence" value="ECO:0007669"/>
    <property type="project" value="InterPro"/>
</dbReference>
<accession>A0A0E9NPH7</accession>
<dbReference type="GO" id="GO:1990528">
    <property type="term" value="C:Rvs161p-Rvs167p complex"/>
    <property type="evidence" value="ECO:0007669"/>
    <property type="project" value="TreeGrafter"/>
</dbReference>
<evidence type="ECO:0000259" key="5">
    <source>
        <dbReference type="PROSITE" id="PS51021"/>
    </source>
</evidence>
<dbReference type="OMA" id="MLAHYYT"/>
<dbReference type="Pfam" id="PF03114">
    <property type="entry name" value="BAR"/>
    <property type="match status" value="1"/>
</dbReference>
<organism evidence="6 7">
    <name type="scientific">Saitoella complicata (strain BCRC 22490 / CBS 7301 / JCM 7358 / NBRC 10748 / NRRL Y-17804)</name>
    <dbReference type="NCBI Taxonomy" id="698492"/>
    <lineage>
        <taxon>Eukaryota</taxon>
        <taxon>Fungi</taxon>
        <taxon>Dikarya</taxon>
        <taxon>Ascomycota</taxon>
        <taxon>Taphrinomycotina</taxon>
        <taxon>Taphrinomycotina incertae sedis</taxon>
        <taxon>Saitoella</taxon>
    </lineage>
</organism>
<feature type="region of interest" description="Disordered" evidence="3">
    <location>
        <begin position="288"/>
        <end position="352"/>
    </location>
</feature>
<reference evidence="6 7" key="2">
    <citation type="journal article" date="2014" name="J. Gen. Appl. Microbiol.">
        <title>The early diverging ascomycetous budding yeast Saitoella complicata has three histone deacetylases belonging to the Clr6, Hos2, and Rpd3 lineages.</title>
        <authorList>
            <person name="Nishida H."/>
            <person name="Matsumoto T."/>
            <person name="Kondo S."/>
            <person name="Hamamoto M."/>
            <person name="Yoshikawa H."/>
        </authorList>
    </citation>
    <scope>NUCLEOTIDE SEQUENCE [LARGE SCALE GENOMIC DNA]</scope>
    <source>
        <strain evidence="6 7">NRRL Y-17804</strain>
    </source>
</reference>
<evidence type="ECO:0000256" key="3">
    <source>
        <dbReference type="SAM" id="MobiDB-lite"/>
    </source>
</evidence>
<evidence type="ECO:0000313" key="6">
    <source>
        <dbReference type="EMBL" id="GAO51576.1"/>
    </source>
</evidence>
<feature type="compositionally biased region" description="Pro residues" evidence="3">
    <location>
        <begin position="421"/>
        <end position="431"/>
    </location>
</feature>
<dbReference type="Gene3D" id="2.30.30.40">
    <property type="entry name" value="SH3 Domains"/>
    <property type="match status" value="1"/>
</dbReference>
<evidence type="ECO:0000256" key="2">
    <source>
        <dbReference type="PROSITE-ProRule" id="PRU00192"/>
    </source>
</evidence>
<dbReference type="PROSITE" id="PS50002">
    <property type="entry name" value="SH3"/>
    <property type="match status" value="1"/>
</dbReference>
<dbReference type="CDD" id="cd00174">
    <property type="entry name" value="SH3"/>
    <property type="match status" value="1"/>
</dbReference>
<evidence type="ECO:0000256" key="1">
    <source>
        <dbReference type="ARBA" id="ARBA00022443"/>
    </source>
</evidence>
<comment type="caution">
    <text evidence="6">The sequence shown here is derived from an EMBL/GenBank/DDBJ whole genome shotgun (WGS) entry which is preliminary data.</text>
</comment>
<dbReference type="InterPro" id="IPR036028">
    <property type="entry name" value="SH3-like_dom_sf"/>
</dbReference>
<dbReference type="GO" id="GO:0097320">
    <property type="term" value="P:plasma membrane tubulation"/>
    <property type="evidence" value="ECO:0007669"/>
    <property type="project" value="TreeGrafter"/>
</dbReference>
<evidence type="ECO:0000259" key="4">
    <source>
        <dbReference type="PROSITE" id="PS50002"/>
    </source>
</evidence>
<dbReference type="PANTHER" id="PTHR47174:SF2">
    <property type="entry name" value="SH3 DOMAIN SIGNALLING PROTEIN (AFU_ORTHOLOGUE AFUA_5G07670)"/>
    <property type="match status" value="1"/>
</dbReference>
<dbReference type="SUPFAM" id="SSF50044">
    <property type="entry name" value="SH3-domain"/>
    <property type="match status" value="1"/>
</dbReference>
<dbReference type="GO" id="GO:0030479">
    <property type="term" value="C:actin cortical patch"/>
    <property type="evidence" value="ECO:0007669"/>
    <property type="project" value="TreeGrafter"/>
</dbReference>
<evidence type="ECO:0008006" key="8">
    <source>
        <dbReference type="Google" id="ProtNLM"/>
    </source>
</evidence>
<dbReference type="AlphaFoldDB" id="A0A0E9NPH7"/>
<dbReference type="InterPro" id="IPR001452">
    <property type="entry name" value="SH3_domain"/>
</dbReference>
<protein>
    <recommendedName>
        <fullName evidence="8">SH3 domain-containing protein</fullName>
    </recommendedName>
</protein>
<dbReference type="PANTHER" id="PTHR47174">
    <property type="entry name" value="BRIDGING INTEGRATOR 3"/>
    <property type="match status" value="1"/>
</dbReference>
<dbReference type="Proteomes" id="UP000033140">
    <property type="component" value="Unassembled WGS sequence"/>
</dbReference>
<dbReference type="InterPro" id="IPR004148">
    <property type="entry name" value="BAR_dom"/>
</dbReference>
<dbReference type="Pfam" id="PF00018">
    <property type="entry name" value="SH3_1"/>
    <property type="match status" value="1"/>
</dbReference>
<sequence length="497" mass="53925">MSWKGLTKAVTRTPHLINGKKSSNDAIFQDALTSLKHAQHTLDILISDSTKLVAAWRKLLSPDLASAWIGLAECDPKGDDGGEVEKVKAFREVMKVVEVEVGRELERVESGVVNPCRRLKEIFGIAEKAIKKRDHKKLDYDRYTNSHDKLSSKPSLSPKDQSSLDRLTADLALATETFRTHDAKLQETLPQLIALCSEFFDPMVKITWCVQLDLFTGLYRCLYEYAPGKNTVLDEEGWRSNFEPIRREAETLGLIRQFEGRDMASTYLANDRPSLTSRLSTGKELVMGLGKKKAPPPPPPVNPPKGRTGSLSGEQGEARPEVPGKPSLGLKPSLPSKPTLARPPSYASVEDEKGGLGVAAITAGMGKLGPTIGTSPTSRRVSNGSLSPPTLKPKPSLSPKPSYTTTSPSSPSPISGGSSPKPRPPPPPPPFKRATGNEVYATALYDFSAQQSGDLSFREGERVRVTKRGEDGGWWEGVVEGGEGGVGSFPSTYVRVE</sequence>
<dbReference type="GO" id="GO:0043332">
    <property type="term" value="C:mating projection tip"/>
    <property type="evidence" value="ECO:0007669"/>
    <property type="project" value="TreeGrafter"/>
</dbReference>
<reference evidence="6 7" key="1">
    <citation type="journal article" date="2011" name="J. Gen. Appl. Microbiol.">
        <title>Draft genome sequencing of the enigmatic yeast Saitoella complicata.</title>
        <authorList>
            <person name="Nishida H."/>
            <person name="Hamamoto M."/>
            <person name="Sugiyama J."/>
        </authorList>
    </citation>
    <scope>NUCLEOTIDE SEQUENCE [LARGE SCALE GENOMIC DNA]</scope>
    <source>
        <strain evidence="6 7">NRRL Y-17804</strain>
    </source>
</reference>
<dbReference type="SMART" id="SM00326">
    <property type="entry name" value="SH3"/>
    <property type="match status" value="1"/>
</dbReference>
<name>A0A0E9NPH7_SAICN</name>
<dbReference type="Gene3D" id="1.20.1270.60">
    <property type="entry name" value="Arfaptin homology (AH) domain/BAR domain"/>
    <property type="match status" value="1"/>
</dbReference>
<dbReference type="SUPFAM" id="SSF103657">
    <property type="entry name" value="BAR/IMD domain-like"/>
    <property type="match status" value="1"/>
</dbReference>
<feature type="compositionally biased region" description="Low complexity" evidence="3">
    <location>
        <begin position="399"/>
        <end position="420"/>
    </location>
</feature>
<dbReference type="EMBL" id="BACD03000048">
    <property type="protein sequence ID" value="GAO51576.1"/>
    <property type="molecule type" value="Genomic_DNA"/>
</dbReference>
<feature type="region of interest" description="Disordered" evidence="3">
    <location>
        <begin position="364"/>
        <end position="437"/>
    </location>
</feature>
<feature type="compositionally biased region" description="Polar residues" evidence="3">
    <location>
        <begin position="372"/>
        <end position="383"/>
    </location>
</feature>
<dbReference type="STRING" id="698492.A0A0E9NPH7"/>
<dbReference type="GO" id="GO:0051666">
    <property type="term" value="P:actin cortical patch localization"/>
    <property type="evidence" value="ECO:0007669"/>
    <property type="project" value="InterPro"/>
</dbReference>